<dbReference type="GO" id="GO:0009279">
    <property type="term" value="C:cell outer membrane"/>
    <property type="evidence" value="ECO:0007669"/>
    <property type="project" value="TreeGrafter"/>
</dbReference>
<dbReference type="GO" id="GO:0044718">
    <property type="term" value="P:siderophore transmembrane transport"/>
    <property type="evidence" value="ECO:0007669"/>
    <property type="project" value="TreeGrafter"/>
</dbReference>
<dbReference type="GO" id="GO:0015344">
    <property type="term" value="F:siderophore uptake transmembrane transporter activity"/>
    <property type="evidence" value="ECO:0007669"/>
    <property type="project" value="TreeGrafter"/>
</dbReference>
<dbReference type="EMBL" id="CP012075">
    <property type="protein sequence ID" value="AKU70361.1"/>
    <property type="molecule type" value="Genomic_DNA"/>
</dbReference>
<dbReference type="AlphaFoldDB" id="A0A0K1NNU7"/>
<sequence length="840" mass="96384">MLHSQAVSAQVYTGKVVGEESKALPGVSVILLHGKKSVVFTKTDASGLFRIAKNDNTEVDSIRFSQMGYEKLICPLSGFKDGQTIILSRKAYQLKEVKVKPQKIRQTGDTLNYLVSQFMQKQDRSIADVLAKMPGITVAPTGQISYNGTPINKFYIEGIDLSGGKYAMLSENLDARKVKKVQVMENHQPVRALRDIKFSEQAAVNIVLRDDVKNTWQGIAHIGAGASLQHPGHGLYDEKLMGMFFARKKQSVSMYKSTNTGNDIEHEITDIEKLTGDRGDVDGLVSLSSVKNPKLNRNRYTFNDTHLFATNWCFVTPKKDNLRLQATSLFNRSRYQQYAQTIYNNVVGDSMVVEEQRQRSYRREYTAEMSYQINRDKSFVENTLKGFLDFNSGVGDALFNGHQIRQFVQPRKMSVSNRTKAIINIKDKNSITLNGFLSYNYLPEELLLVNGKTEKIYQKELKGEVSASFRHRVGHIYLSYLVGGKALLQNLSVSNYLTADSLREDRYGCHNLFLSPQLSYKSKDCNLNVGLRINEYYISNSAIHQSKVTIEPNLHFGWELNGRTEWTLGYGYHWIPVQLNSSTMLPVFSSYRTFFQGKNELEATRNHSILSALRYKDIVKGWFANASVSYLTVLDSRMLRGKLLDGVYYSSFTNLYTHSHLLRTSEEVTKSFDWASLMLTLRLSQVWNYYSMLIGNTPKPFVTRNYTTYMGLSMRPLRWFSLEASGNLLESQFRSRERNMLSSKPIRLFTESLSLFFFLDKWQFSYMGEFYHNKDIASSFTHFSNISVSYQKKNYEFSLQLSNLFGMREYRQRMITTTSFAYTETMLRPKEVLAKIIFSL</sequence>
<evidence type="ECO:0008006" key="6">
    <source>
        <dbReference type="Google" id="ProtNLM"/>
    </source>
</evidence>
<proteinExistence type="predicted"/>
<dbReference type="SUPFAM" id="SSF56935">
    <property type="entry name" value="Porins"/>
    <property type="match status" value="1"/>
</dbReference>
<protein>
    <recommendedName>
        <fullName evidence="6">Collagen-binding protein</fullName>
    </recommendedName>
</protein>
<dbReference type="Proteomes" id="UP000060345">
    <property type="component" value="Chromosome 2"/>
</dbReference>
<dbReference type="Proteomes" id="UP000682005">
    <property type="component" value="Chromosome 2"/>
</dbReference>
<dbReference type="SUPFAM" id="SSF49464">
    <property type="entry name" value="Carboxypeptidase regulatory domain-like"/>
    <property type="match status" value="1"/>
</dbReference>
<name>A0A0K1NNU7_9BACT</name>
<evidence type="ECO:0000313" key="2">
    <source>
        <dbReference type="EMBL" id="AKU70361.1"/>
    </source>
</evidence>
<keyword evidence="5" id="KW-1185">Reference proteome</keyword>
<evidence type="ECO:0000313" key="3">
    <source>
        <dbReference type="EMBL" id="QUB85993.1"/>
    </source>
</evidence>
<dbReference type="STRING" id="1236517.ADJ77_11375"/>
<evidence type="ECO:0000313" key="4">
    <source>
        <dbReference type="Proteomes" id="UP000060345"/>
    </source>
</evidence>
<reference evidence="3 5" key="2">
    <citation type="submission" date="2021-03" db="EMBL/GenBank/DDBJ databases">
        <title>Human Oral Microbial Genomes.</title>
        <authorList>
            <person name="Johnston C.D."/>
            <person name="Chen T."/>
            <person name="Dewhirst F.E."/>
        </authorList>
    </citation>
    <scope>NUCLEOTIDE SEQUENCE [LARGE SCALE GENOMIC DNA]</scope>
    <source>
        <strain evidence="3 5">W1435</strain>
    </source>
</reference>
<dbReference type="InterPro" id="IPR039426">
    <property type="entry name" value="TonB-dep_rcpt-like"/>
</dbReference>
<keyword evidence="1" id="KW-0732">Signal</keyword>
<gene>
    <name evidence="2" type="ORF">ADJ77_11375</name>
    <name evidence="3" type="ORF">J5A51_01640</name>
</gene>
<dbReference type="eggNOG" id="COG1629">
    <property type="taxonomic scope" value="Bacteria"/>
</dbReference>
<dbReference type="PANTHER" id="PTHR30069:SF29">
    <property type="entry name" value="HEMOGLOBIN AND HEMOGLOBIN-HAPTOGLOBIN-BINDING PROTEIN 1-RELATED"/>
    <property type="match status" value="1"/>
</dbReference>
<dbReference type="KEGG" id="pfus:ADJ77_11375"/>
<evidence type="ECO:0000313" key="5">
    <source>
        <dbReference type="Proteomes" id="UP000682005"/>
    </source>
</evidence>
<dbReference type="InterPro" id="IPR008969">
    <property type="entry name" value="CarboxyPept-like_regulatory"/>
</dbReference>
<dbReference type="EMBL" id="CP072369">
    <property type="protein sequence ID" value="QUB85993.1"/>
    <property type="molecule type" value="Genomic_DNA"/>
</dbReference>
<reference evidence="2 4" key="1">
    <citation type="submission" date="2015-07" db="EMBL/GenBank/DDBJ databases">
        <authorList>
            <person name="Noorani M."/>
        </authorList>
    </citation>
    <scope>NUCLEOTIDE SEQUENCE [LARGE SCALE GENOMIC DNA]</scope>
    <source>
        <strain evidence="2 4">W1435</strain>
    </source>
</reference>
<organism evidence="2 4">
    <name type="scientific">Prevotella fusca JCM 17724</name>
    <dbReference type="NCBI Taxonomy" id="1236517"/>
    <lineage>
        <taxon>Bacteria</taxon>
        <taxon>Pseudomonadati</taxon>
        <taxon>Bacteroidota</taxon>
        <taxon>Bacteroidia</taxon>
        <taxon>Bacteroidales</taxon>
        <taxon>Prevotellaceae</taxon>
        <taxon>Prevotella</taxon>
    </lineage>
</organism>
<dbReference type="PANTHER" id="PTHR30069">
    <property type="entry name" value="TONB-DEPENDENT OUTER MEMBRANE RECEPTOR"/>
    <property type="match status" value="1"/>
</dbReference>
<evidence type="ECO:0000256" key="1">
    <source>
        <dbReference type="ARBA" id="ARBA00022729"/>
    </source>
</evidence>
<accession>A0A0K1NNU7</accession>
<dbReference type="RefSeq" id="WP_050696430.1">
    <property type="nucleotide sequence ID" value="NZ_CP012075.1"/>
</dbReference>